<dbReference type="GO" id="GO:0005737">
    <property type="term" value="C:cytoplasm"/>
    <property type="evidence" value="ECO:0007669"/>
    <property type="project" value="TreeGrafter"/>
</dbReference>
<feature type="domain" description="NAD-dependent epimerase/dehydratase" evidence="1">
    <location>
        <begin position="11"/>
        <end position="208"/>
    </location>
</feature>
<dbReference type="InterPro" id="IPR001509">
    <property type="entry name" value="Epimerase_deHydtase"/>
</dbReference>
<reference evidence="3" key="1">
    <citation type="submission" date="2019-11" db="EMBL/GenBank/DDBJ databases">
        <title>Isolation and characterization of a novel species in the genus Sulfuriferula.</title>
        <authorList>
            <person name="Mochizuki J."/>
            <person name="Kojima H."/>
            <person name="Fukui M."/>
        </authorList>
    </citation>
    <scope>NUCLEOTIDE SEQUENCE [LARGE SCALE GENOMIC DNA]</scope>
    <source>
        <strain evidence="3">SGTM</strain>
    </source>
</reference>
<evidence type="ECO:0000313" key="3">
    <source>
        <dbReference type="Proteomes" id="UP000463939"/>
    </source>
</evidence>
<dbReference type="PANTHER" id="PTHR48079:SF6">
    <property type="entry name" value="NAD(P)-BINDING DOMAIN-CONTAINING PROTEIN-RELATED"/>
    <property type="match status" value="1"/>
</dbReference>
<dbReference type="RefSeq" id="WP_162085902.1">
    <property type="nucleotide sequence ID" value="NZ_AP021881.1"/>
</dbReference>
<dbReference type="PANTHER" id="PTHR48079">
    <property type="entry name" value="PROTEIN YEEZ"/>
    <property type="match status" value="1"/>
</dbReference>
<dbReference type="EMBL" id="AP021881">
    <property type="protein sequence ID" value="BBP02240.1"/>
    <property type="molecule type" value="Genomic_DNA"/>
</dbReference>
<sequence length="292" mass="32122">MRHKGLSSKRVLIVGCGDVGTRTAKLLLPHYRVFGMVRSTDAAISLRAAGVVPVLADLDDRSSLTRIAGLADTVLHFAPPPNMGKADTRTRNLLAALAQHGVRRLIYISTSGVYGDCAGEYIDETRTPNPVSARGVRRAEAEQQMRQFARQTGVQIVIVRVPGIYAAERLPIDRLQRGTPVLRAADDVYTNHIHADDLAGIAVAALYRGANCRVYHASDDSELKMAAYFALVAEAYNLPMPEAISREQAQACLSPMQMSFMSESRRMLNQRMKRELRVRLRYATVGDFLAGV</sequence>
<dbReference type="Pfam" id="PF01370">
    <property type="entry name" value="Epimerase"/>
    <property type="match status" value="1"/>
</dbReference>
<protein>
    <submittedName>
        <fullName evidence="2">NAD(P)-dependent oxidoreductase</fullName>
    </submittedName>
</protein>
<dbReference type="KEGG" id="sniv:SFSGTM_29480"/>
<dbReference type="Gene3D" id="3.40.50.720">
    <property type="entry name" value="NAD(P)-binding Rossmann-like Domain"/>
    <property type="match status" value="1"/>
</dbReference>
<keyword evidence="3" id="KW-1185">Reference proteome</keyword>
<dbReference type="InterPro" id="IPR051783">
    <property type="entry name" value="NAD(P)-dependent_oxidoreduct"/>
</dbReference>
<accession>A0A809SIP4</accession>
<evidence type="ECO:0000259" key="1">
    <source>
        <dbReference type="Pfam" id="PF01370"/>
    </source>
</evidence>
<gene>
    <name evidence="2" type="ORF">SFSGTM_29480</name>
</gene>
<dbReference type="Proteomes" id="UP000463939">
    <property type="component" value="Chromosome"/>
</dbReference>
<dbReference type="CDD" id="cd05266">
    <property type="entry name" value="SDR_a4"/>
    <property type="match status" value="1"/>
</dbReference>
<dbReference type="AlphaFoldDB" id="A0A809SIP4"/>
<dbReference type="SUPFAM" id="SSF51735">
    <property type="entry name" value="NAD(P)-binding Rossmann-fold domains"/>
    <property type="match status" value="1"/>
</dbReference>
<evidence type="ECO:0000313" key="2">
    <source>
        <dbReference type="EMBL" id="BBP02240.1"/>
    </source>
</evidence>
<proteinExistence type="predicted"/>
<name>A0A809SIP4_9PROT</name>
<dbReference type="InterPro" id="IPR036291">
    <property type="entry name" value="NAD(P)-bd_dom_sf"/>
</dbReference>
<dbReference type="GO" id="GO:0004029">
    <property type="term" value="F:aldehyde dehydrogenase (NAD+) activity"/>
    <property type="evidence" value="ECO:0007669"/>
    <property type="project" value="TreeGrafter"/>
</dbReference>
<organism evidence="2 3">
    <name type="scientific">Sulfuriferula nivalis</name>
    <dbReference type="NCBI Taxonomy" id="2675298"/>
    <lineage>
        <taxon>Bacteria</taxon>
        <taxon>Pseudomonadati</taxon>
        <taxon>Pseudomonadota</taxon>
        <taxon>Betaproteobacteria</taxon>
        <taxon>Nitrosomonadales</taxon>
        <taxon>Sulfuricellaceae</taxon>
        <taxon>Sulfuriferula</taxon>
    </lineage>
</organism>